<accession>H2Y693</accession>
<dbReference type="Proteomes" id="UP000007875">
    <property type="component" value="Unassembled WGS sequence"/>
</dbReference>
<dbReference type="HOGENOM" id="CLU_2269753_0_0_1"/>
<reference evidence="1" key="3">
    <citation type="submission" date="2025-09" db="UniProtKB">
        <authorList>
            <consortium name="Ensembl"/>
        </authorList>
    </citation>
    <scope>IDENTIFICATION</scope>
</reference>
<protein>
    <submittedName>
        <fullName evidence="1">Uncharacterized protein</fullName>
    </submittedName>
</protein>
<dbReference type="GeneTree" id="ENSGT00530000066719"/>
<dbReference type="AlphaFoldDB" id="H2Y693"/>
<reference evidence="2" key="1">
    <citation type="submission" date="2003-08" db="EMBL/GenBank/DDBJ databases">
        <authorList>
            <person name="Birren B."/>
            <person name="Nusbaum C."/>
            <person name="Abebe A."/>
            <person name="Abouelleil A."/>
            <person name="Adekoya E."/>
            <person name="Ait-zahra M."/>
            <person name="Allen N."/>
            <person name="Allen T."/>
            <person name="An P."/>
            <person name="Anderson M."/>
            <person name="Anderson S."/>
            <person name="Arachchi H."/>
            <person name="Armbruster J."/>
            <person name="Bachantsang P."/>
            <person name="Baldwin J."/>
            <person name="Barry A."/>
            <person name="Bayul T."/>
            <person name="Blitshsteyn B."/>
            <person name="Bloom T."/>
            <person name="Blye J."/>
            <person name="Boguslavskiy L."/>
            <person name="Borowsky M."/>
            <person name="Boukhgalter B."/>
            <person name="Brunache A."/>
            <person name="Butler J."/>
            <person name="Calixte N."/>
            <person name="Calvo S."/>
            <person name="Camarata J."/>
            <person name="Campo K."/>
            <person name="Chang J."/>
            <person name="Cheshatsang Y."/>
            <person name="Citroen M."/>
            <person name="Collymore A."/>
            <person name="Considine T."/>
            <person name="Cook A."/>
            <person name="Cooke P."/>
            <person name="Corum B."/>
            <person name="Cuomo C."/>
            <person name="David R."/>
            <person name="Dawoe T."/>
            <person name="Degray S."/>
            <person name="Dodge S."/>
            <person name="Dooley K."/>
            <person name="Dorje P."/>
            <person name="Dorjee K."/>
            <person name="Dorris L."/>
            <person name="Duffey N."/>
            <person name="Dupes A."/>
            <person name="Elkins T."/>
            <person name="Engels R."/>
            <person name="Erickson J."/>
            <person name="Farina A."/>
            <person name="Faro S."/>
            <person name="Ferreira P."/>
            <person name="Fischer H."/>
            <person name="Fitzgerald M."/>
            <person name="Foley K."/>
            <person name="Gage D."/>
            <person name="Galagan J."/>
            <person name="Gearin G."/>
            <person name="Gnerre S."/>
            <person name="Gnirke A."/>
            <person name="Goyette A."/>
            <person name="Graham J."/>
            <person name="Grandbois E."/>
            <person name="Gyaltsen K."/>
            <person name="Hafez N."/>
            <person name="Hagopian D."/>
            <person name="Hagos B."/>
            <person name="Hall J."/>
            <person name="Hatcher B."/>
            <person name="Heller A."/>
            <person name="Higgins H."/>
            <person name="Honan T."/>
            <person name="Horn A."/>
            <person name="Houde N."/>
            <person name="Hughes L."/>
            <person name="Hulme W."/>
            <person name="Husby E."/>
            <person name="Iliev I."/>
            <person name="Jaffe D."/>
            <person name="Jones C."/>
            <person name="Kamal M."/>
            <person name="Kamat A."/>
            <person name="Kamvysselis M."/>
            <person name="Karlsson E."/>
            <person name="Kells C."/>
            <person name="Kieu A."/>
            <person name="Kisner P."/>
            <person name="Kodira C."/>
            <person name="Kulbokas E."/>
            <person name="Labutti K."/>
            <person name="Lama D."/>
            <person name="Landers T."/>
            <person name="Leger J."/>
            <person name="Levine S."/>
            <person name="Lewis D."/>
            <person name="Lewis T."/>
            <person name="Lindblad-toh K."/>
            <person name="Liu X."/>
            <person name="Lokyitsang T."/>
            <person name="Lokyitsang Y."/>
            <person name="Lucien O."/>
            <person name="Lui A."/>
            <person name="Ma L.J."/>
            <person name="Mabbitt R."/>
            <person name="Macdonald J."/>
            <person name="Maclean C."/>
            <person name="Major J."/>
            <person name="Manning J."/>
            <person name="Marabella R."/>
            <person name="Maru K."/>
            <person name="Matthews C."/>
            <person name="Mauceli E."/>
            <person name="Mccarthy M."/>
            <person name="Mcdonough S."/>
            <person name="Mcghee T."/>
            <person name="Meldrim J."/>
            <person name="Meneus L."/>
            <person name="Mesirov J."/>
            <person name="Mihalev A."/>
            <person name="Mihova T."/>
            <person name="Mikkelsen T."/>
            <person name="Mlenga V."/>
            <person name="Moru K."/>
            <person name="Mozes J."/>
            <person name="Mulrain L."/>
            <person name="Munson G."/>
            <person name="Naylor J."/>
            <person name="Newes C."/>
            <person name="Nguyen C."/>
            <person name="Nguyen N."/>
            <person name="Nguyen T."/>
            <person name="Nicol R."/>
            <person name="Nielsen C."/>
            <person name="Nizzari M."/>
            <person name="Norbu C."/>
            <person name="Norbu N."/>
            <person name="O'donnell P."/>
            <person name="Okoawo O."/>
            <person name="O'leary S."/>
            <person name="Omotosho B."/>
            <person name="O'neill K."/>
            <person name="Osman S."/>
            <person name="Parker S."/>
            <person name="Perrin D."/>
            <person name="Phunkhang P."/>
            <person name="Piqani B."/>
            <person name="Purcell S."/>
            <person name="Rachupka T."/>
            <person name="Ramasamy U."/>
            <person name="Rameau R."/>
            <person name="Ray V."/>
            <person name="Raymond C."/>
            <person name="Retta R."/>
            <person name="Richardson S."/>
            <person name="Rise C."/>
            <person name="Rodriguez J."/>
            <person name="Rogers J."/>
            <person name="Rogov P."/>
            <person name="Rutman M."/>
            <person name="Schupbach R."/>
            <person name="Seaman C."/>
            <person name="Settipalli S."/>
            <person name="Sharpe T."/>
            <person name="Sheridan J."/>
            <person name="Sherpa N."/>
            <person name="Shi J."/>
            <person name="Smirnov S."/>
            <person name="Smith C."/>
            <person name="Sougnez C."/>
            <person name="Spencer B."/>
            <person name="Stalker J."/>
            <person name="Stange-thomann N."/>
            <person name="Stavropoulos S."/>
            <person name="Stetson K."/>
            <person name="Stone C."/>
            <person name="Stone S."/>
            <person name="Stubbs M."/>
            <person name="Talamas J."/>
            <person name="Tchuinga P."/>
            <person name="Tenzing P."/>
            <person name="Tesfaye S."/>
            <person name="Theodore J."/>
            <person name="Thoulutsang Y."/>
            <person name="Topham K."/>
            <person name="Towey S."/>
            <person name="Tsamla T."/>
            <person name="Tsomo N."/>
            <person name="Vallee D."/>
            <person name="Vassiliev H."/>
            <person name="Venkataraman V."/>
            <person name="Vinson J."/>
            <person name="Vo A."/>
            <person name="Wade C."/>
            <person name="Wang S."/>
            <person name="Wangchuk T."/>
            <person name="Wangdi T."/>
            <person name="Whittaker C."/>
            <person name="Wilkinson J."/>
            <person name="Wu Y."/>
            <person name="Wyman D."/>
            <person name="Yadav S."/>
            <person name="Yang S."/>
            <person name="Yang X."/>
            <person name="Yeager S."/>
            <person name="Yee E."/>
            <person name="Young G."/>
            <person name="Zainoun J."/>
            <person name="Zembeck L."/>
            <person name="Zimmer A."/>
            <person name="Zody M."/>
            <person name="Lander E."/>
        </authorList>
    </citation>
    <scope>NUCLEOTIDE SEQUENCE [LARGE SCALE GENOMIC DNA]</scope>
</reference>
<reference evidence="1" key="2">
    <citation type="submission" date="2025-08" db="UniProtKB">
        <authorList>
            <consortium name="Ensembl"/>
        </authorList>
    </citation>
    <scope>IDENTIFICATION</scope>
</reference>
<keyword evidence="2" id="KW-1185">Reference proteome</keyword>
<dbReference type="Ensembl" id="ENSCSAVT00000000850.1">
    <property type="protein sequence ID" value="ENSCSAVP00000000841.1"/>
    <property type="gene ID" value="ENSCSAVG00000000479.1"/>
</dbReference>
<sequence length="103" mass="11049">MPANRSITTVQNKTVQSNPYSGLWSMCNTMKMLNMVQRDLIKVCSFAEMYGPNGFSLPSSQDIEQVLSGSNDLNAVGTSTNPVGSVQFARNLLGLATGTATKN</sequence>
<name>H2Y693_CIOSA</name>
<proteinExistence type="predicted"/>
<evidence type="ECO:0000313" key="2">
    <source>
        <dbReference type="Proteomes" id="UP000007875"/>
    </source>
</evidence>
<organism evidence="1 2">
    <name type="scientific">Ciona savignyi</name>
    <name type="common">Pacific transparent sea squirt</name>
    <dbReference type="NCBI Taxonomy" id="51511"/>
    <lineage>
        <taxon>Eukaryota</taxon>
        <taxon>Metazoa</taxon>
        <taxon>Chordata</taxon>
        <taxon>Tunicata</taxon>
        <taxon>Ascidiacea</taxon>
        <taxon>Phlebobranchia</taxon>
        <taxon>Cionidae</taxon>
        <taxon>Ciona</taxon>
    </lineage>
</organism>
<evidence type="ECO:0000313" key="1">
    <source>
        <dbReference type="Ensembl" id="ENSCSAVP00000000841.1"/>
    </source>
</evidence>